<accession>A0ABU2Y4P5</accession>
<organism evidence="1 2">
    <name type="scientific">Urechidicola vernalis</name>
    <dbReference type="NCBI Taxonomy" id="3075600"/>
    <lineage>
        <taxon>Bacteria</taxon>
        <taxon>Pseudomonadati</taxon>
        <taxon>Bacteroidota</taxon>
        <taxon>Flavobacteriia</taxon>
        <taxon>Flavobacteriales</taxon>
        <taxon>Flavobacteriaceae</taxon>
        <taxon>Urechidicola</taxon>
    </lineage>
</organism>
<dbReference type="Proteomes" id="UP001252186">
    <property type="component" value="Unassembled WGS sequence"/>
</dbReference>
<evidence type="ECO:0000313" key="2">
    <source>
        <dbReference type="Proteomes" id="UP001252186"/>
    </source>
</evidence>
<evidence type="ECO:0000313" key="1">
    <source>
        <dbReference type="EMBL" id="MDT0553017.1"/>
    </source>
</evidence>
<gene>
    <name evidence="1" type="ORF">RM519_07160</name>
</gene>
<dbReference type="InterPro" id="IPR036922">
    <property type="entry name" value="Rieske_2Fe-2S_sf"/>
</dbReference>
<dbReference type="EMBL" id="JAVRHV010000002">
    <property type="protein sequence ID" value="MDT0553017.1"/>
    <property type="molecule type" value="Genomic_DNA"/>
</dbReference>
<name>A0ABU2Y4P5_9FLAO</name>
<proteinExistence type="predicted"/>
<evidence type="ECO:0008006" key="3">
    <source>
        <dbReference type="Google" id="ProtNLM"/>
    </source>
</evidence>
<protein>
    <recommendedName>
        <fullName evidence="3">Rieske domain-containing protein</fullName>
    </recommendedName>
</protein>
<comment type="caution">
    <text evidence="1">The sequence shown here is derived from an EMBL/GenBank/DDBJ whole genome shotgun (WGS) entry which is preliminary data.</text>
</comment>
<keyword evidence="2" id="KW-1185">Reference proteome</keyword>
<dbReference type="SUPFAM" id="SSF50022">
    <property type="entry name" value="ISP domain"/>
    <property type="match status" value="1"/>
</dbReference>
<dbReference type="RefSeq" id="WP_311592990.1">
    <property type="nucleotide sequence ID" value="NZ_JAVRHV010000002.1"/>
</dbReference>
<reference evidence="1 2" key="1">
    <citation type="submission" date="2023-09" db="EMBL/GenBank/DDBJ databases">
        <authorList>
            <person name="Rey-Velasco X."/>
        </authorList>
    </citation>
    <scope>NUCLEOTIDE SEQUENCE [LARGE SCALE GENOMIC DNA]</scope>
    <source>
        <strain evidence="1 2">P050</strain>
    </source>
</reference>
<sequence>MKKVFLLICTIFILSCESDGGNQRCDIINPVTVNLANPEFINIQVPGGWSYANGGPKGLVIYNFGSNYKAFSRECPSINNCAQKMTVENDIKLVCPCDDAEFSILDGSPQTAGINESVCEFKVSLVGSGVLNISNF</sequence>
<dbReference type="Gene3D" id="2.102.10.10">
    <property type="entry name" value="Rieske [2Fe-2S] iron-sulphur domain"/>
    <property type="match status" value="1"/>
</dbReference>
<dbReference type="PROSITE" id="PS51257">
    <property type="entry name" value="PROKAR_LIPOPROTEIN"/>
    <property type="match status" value="1"/>
</dbReference>